<evidence type="ECO:0000256" key="1">
    <source>
        <dbReference type="ARBA" id="ARBA00007613"/>
    </source>
</evidence>
<evidence type="ECO:0000313" key="4">
    <source>
        <dbReference type="EMBL" id="WNO52894.1"/>
    </source>
</evidence>
<dbReference type="PANTHER" id="PTHR30203">
    <property type="entry name" value="OUTER MEMBRANE CATION EFFLUX PROTEIN"/>
    <property type="match status" value="1"/>
</dbReference>
<keyword evidence="2" id="KW-0564">Palmitate</keyword>
<evidence type="ECO:0000256" key="2">
    <source>
        <dbReference type="RuleBase" id="RU362097"/>
    </source>
</evidence>
<reference evidence="4 5" key="1">
    <citation type="submission" date="2023-09" db="EMBL/GenBank/DDBJ databases">
        <authorList>
            <person name="Rey-Velasco X."/>
        </authorList>
    </citation>
    <scope>NUCLEOTIDE SEQUENCE [LARGE SCALE GENOMIC DNA]</scope>
    <source>
        <strain evidence="4 5">W311</strain>
    </source>
</reference>
<keyword evidence="2" id="KW-0472">Membrane</keyword>
<feature type="region of interest" description="Disordered" evidence="3">
    <location>
        <begin position="1"/>
        <end position="27"/>
    </location>
</feature>
<keyword evidence="5" id="KW-1185">Reference proteome</keyword>
<dbReference type="Gene3D" id="1.20.1600.10">
    <property type="entry name" value="Outer membrane efflux proteins (OEP)"/>
    <property type="match status" value="1"/>
</dbReference>
<organism evidence="4 5">
    <name type="scientific">Stakelama saccharophila</name>
    <dbReference type="NCBI Taxonomy" id="3075605"/>
    <lineage>
        <taxon>Bacteria</taxon>
        <taxon>Pseudomonadati</taxon>
        <taxon>Pseudomonadota</taxon>
        <taxon>Alphaproteobacteria</taxon>
        <taxon>Sphingomonadales</taxon>
        <taxon>Sphingomonadaceae</taxon>
        <taxon>Stakelama</taxon>
    </lineage>
</organism>
<keyword evidence="2" id="KW-1134">Transmembrane beta strand</keyword>
<dbReference type="InterPro" id="IPR003423">
    <property type="entry name" value="OMP_efflux"/>
</dbReference>
<accession>A0ABZ0B6G3</accession>
<sequence length="517" mass="54107">MLDFRSYSREGGNPEQQSTTSETLGSRFRGSTGRGLLGSLSALALAACAAGPDYVAPIPPQTASGPFLSTDSPAISTAAVDPDWWRLYDDPVLNALVEDALAANTDIRVALANIAKARAGLRAARSDELPQTDIGASATYGRQSEGQRVPGADREDWTVDTGLDVAYEVDLFGRVSRNVEAARGDVGAAQADADAVRVAVVADTTRAYADAASAAERLAVARHIVELLDRSLTLTGRRHDAGLATGLDTARIAALRNQRAADVPAIAAERDAALFRLATLTGRAPADLPPIAAERKTTMTIDRPIPVGDGQALLARRPDVHAAERRLAAATARIGVATADLYPHISLGGSIGSTSTSFGDIFGAGPLRWLLGPLISWNFPNQSAARAKVAGARADTQAALARFDGTVLTALRETETALSAYAHDLDRRTALNAAYEEAERAVTITRAQQREGAVNSLDLLDAERTFADARADLAAIDARIADDQINLFEALGGGWGDAGAVSRAGAAQDDGADLAER</sequence>
<dbReference type="InterPro" id="IPR010131">
    <property type="entry name" value="MdtP/NodT-like"/>
</dbReference>
<dbReference type="Pfam" id="PF02321">
    <property type="entry name" value="OEP"/>
    <property type="match status" value="2"/>
</dbReference>
<keyword evidence="2" id="KW-0812">Transmembrane</keyword>
<dbReference type="RefSeq" id="WP_313913800.1">
    <property type="nucleotide sequence ID" value="NZ_CP135076.1"/>
</dbReference>
<dbReference type="EMBL" id="CP135076">
    <property type="protein sequence ID" value="WNO52894.1"/>
    <property type="molecule type" value="Genomic_DNA"/>
</dbReference>
<comment type="subcellular location">
    <subcellularLocation>
        <location evidence="2">Cell membrane</location>
        <topology evidence="2">Lipid-anchor</topology>
    </subcellularLocation>
</comment>
<dbReference type="PANTHER" id="PTHR30203:SF21">
    <property type="entry name" value="OUTER MEMBRANE COMPONENT OF MULTIDRUG EFFLUX PUMP-RELATED"/>
    <property type="match status" value="1"/>
</dbReference>
<name>A0ABZ0B6G3_9SPHN</name>
<evidence type="ECO:0000313" key="5">
    <source>
        <dbReference type="Proteomes" id="UP001302249"/>
    </source>
</evidence>
<feature type="compositionally biased region" description="Polar residues" evidence="3">
    <location>
        <begin position="14"/>
        <end position="23"/>
    </location>
</feature>
<gene>
    <name evidence="4" type="ORF">RPR59_10540</name>
</gene>
<dbReference type="NCBIfam" id="TIGR01845">
    <property type="entry name" value="outer_NodT"/>
    <property type="match status" value="1"/>
</dbReference>
<keyword evidence="2" id="KW-0449">Lipoprotein</keyword>
<comment type="similarity">
    <text evidence="1 2">Belongs to the outer membrane factor (OMF) (TC 1.B.17) family.</text>
</comment>
<proteinExistence type="inferred from homology"/>
<protein>
    <submittedName>
        <fullName evidence="4">TolC family protein</fullName>
    </submittedName>
</protein>
<evidence type="ECO:0000256" key="3">
    <source>
        <dbReference type="SAM" id="MobiDB-lite"/>
    </source>
</evidence>
<dbReference type="SUPFAM" id="SSF56954">
    <property type="entry name" value="Outer membrane efflux proteins (OEP)"/>
    <property type="match status" value="1"/>
</dbReference>
<dbReference type="Gene3D" id="2.20.200.10">
    <property type="entry name" value="Outer membrane efflux proteins (OEP)"/>
    <property type="match status" value="1"/>
</dbReference>
<dbReference type="Proteomes" id="UP001302249">
    <property type="component" value="Chromosome"/>
</dbReference>